<name>A0A0U3L262_9BURK</name>
<dbReference type="PATRIC" id="fig|76731.3.peg.924"/>
<keyword evidence="2" id="KW-1185">Reference proteome</keyword>
<dbReference type="KEGG" id="rdp:RD2015_910"/>
<proteinExistence type="predicted"/>
<dbReference type="InterPro" id="IPR042230">
    <property type="entry name" value="CusF_sf"/>
</dbReference>
<dbReference type="InterPro" id="IPR021647">
    <property type="entry name" value="CusF_Ec"/>
</dbReference>
<gene>
    <name evidence="1" type="ORF">RD2015_910</name>
</gene>
<dbReference type="Pfam" id="PF11604">
    <property type="entry name" value="CusF_Ec"/>
    <property type="match status" value="1"/>
</dbReference>
<evidence type="ECO:0000313" key="2">
    <source>
        <dbReference type="Proteomes" id="UP000060699"/>
    </source>
</evidence>
<dbReference type="Proteomes" id="UP000060699">
    <property type="component" value="Chromosome"/>
</dbReference>
<dbReference type="Gene3D" id="2.40.50.320">
    <property type="entry name" value="Copper binding periplasmic protein CusF"/>
    <property type="match status" value="1"/>
</dbReference>
<dbReference type="EMBL" id="CP013729">
    <property type="protein sequence ID" value="ALV05406.1"/>
    <property type="molecule type" value="Genomic_DNA"/>
</dbReference>
<organism evidence="1 2">
    <name type="scientific">Roseateles depolymerans</name>
    <dbReference type="NCBI Taxonomy" id="76731"/>
    <lineage>
        <taxon>Bacteria</taxon>
        <taxon>Pseudomonadati</taxon>
        <taxon>Pseudomonadota</taxon>
        <taxon>Betaproteobacteria</taxon>
        <taxon>Burkholderiales</taxon>
        <taxon>Sphaerotilaceae</taxon>
        <taxon>Roseateles</taxon>
    </lineage>
</organism>
<dbReference type="AlphaFoldDB" id="A0A0U3L262"/>
<accession>A0A0U3L262</accession>
<dbReference type="STRING" id="76731.RD2015_910"/>
<protein>
    <submittedName>
        <fullName evidence="1">Copper binding periplasmic protein CusF</fullName>
    </submittedName>
</protein>
<sequence>MSIDLGAQGFRASHVLNLLSTVLFIFRPIFVLKNATMNKLTYSPANAANVANAARHTTSRGAATLLLWTSLGLLAPMHAALAQTTRAAGSDATTAVPQTWVAGEVRRVDVPQSRLTIRHGDIPHLDMGAMTMVFRLKPGLLSADQLKAMKPGDRVEFQAEAPQGQLTITALRRPMVQPMDGQASDAKPAETKASEGAASAAGEHHHH</sequence>
<evidence type="ECO:0000313" key="1">
    <source>
        <dbReference type="EMBL" id="ALV05406.1"/>
    </source>
</evidence>
<reference evidence="1 2" key="1">
    <citation type="submission" date="2015-12" db="EMBL/GenBank/DDBJ databases">
        <title>Complete genome of Roseateles depolymerans KCTC 42856.</title>
        <authorList>
            <person name="Kim K.M."/>
        </authorList>
    </citation>
    <scope>NUCLEOTIDE SEQUENCE [LARGE SCALE GENOMIC DNA]</scope>
    <source>
        <strain evidence="1 2">KCTC 42856</strain>
    </source>
</reference>